<reference evidence="2" key="1">
    <citation type="submission" date="2014-09" db="EMBL/GenBank/DDBJ databases">
        <authorList>
            <person name="Magalhaes I.L.F."/>
            <person name="Oliveira U."/>
            <person name="Santos F.R."/>
            <person name="Vidigal T.H.D.A."/>
            <person name="Brescovit A.D."/>
            <person name="Santos A.J."/>
        </authorList>
    </citation>
    <scope>NUCLEOTIDE SEQUENCE</scope>
</reference>
<accession>A0A0K8S993</accession>
<protein>
    <submittedName>
        <fullName evidence="2">Uncharacterized protein</fullName>
    </submittedName>
</protein>
<proteinExistence type="predicted"/>
<feature type="compositionally biased region" description="Polar residues" evidence="1">
    <location>
        <begin position="162"/>
        <end position="174"/>
    </location>
</feature>
<evidence type="ECO:0000256" key="1">
    <source>
        <dbReference type="SAM" id="MobiDB-lite"/>
    </source>
</evidence>
<feature type="compositionally biased region" description="Low complexity" evidence="1">
    <location>
        <begin position="197"/>
        <end position="214"/>
    </location>
</feature>
<sequence length="214" mass="23617">LPWRRRDALHAKMKKQATRPTIGWWCWRPNDGPVGSPQKKMSRDSNASDDTRVTTPTALETMLPWKRTDESEMISAPVKQCEFPSWCSNKEYLAYNSPSATFLGGVEPSRCSVIGLFRPEGEGAGVESPSPQDETTVLLVEEDTALLGNQSDPKRTDEDYLGNTSKGTSGSTPSLVERWSPRQLGRRRQSSLPVNTSLESFSSSLSDASPAQKP</sequence>
<dbReference type="EMBL" id="GBRD01016107">
    <property type="protein sequence ID" value="JAG49719.1"/>
    <property type="molecule type" value="Transcribed_RNA"/>
</dbReference>
<dbReference type="AlphaFoldDB" id="A0A0K8S993"/>
<feature type="non-terminal residue" evidence="2">
    <location>
        <position position="1"/>
    </location>
</feature>
<name>A0A0K8S993_LYGHE</name>
<organism evidence="2">
    <name type="scientific">Lygus hesperus</name>
    <name type="common">Western plant bug</name>
    <dbReference type="NCBI Taxonomy" id="30085"/>
    <lineage>
        <taxon>Eukaryota</taxon>
        <taxon>Metazoa</taxon>
        <taxon>Ecdysozoa</taxon>
        <taxon>Arthropoda</taxon>
        <taxon>Hexapoda</taxon>
        <taxon>Insecta</taxon>
        <taxon>Pterygota</taxon>
        <taxon>Neoptera</taxon>
        <taxon>Paraneoptera</taxon>
        <taxon>Hemiptera</taxon>
        <taxon>Heteroptera</taxon>
        <taxon>Panheteroptera</taxon>
        <taxon>Cimicomorpha</taxon>
        <taxon>Miridae</taxon>
        <taxon>Mirini</taxon>
        <taxon>Lygus</taxon>
    </lineage>
</organism>
<feature type="region of interest" description="Disordered" evidence="1">
    <location>
        <begin position="145"/>
        <end position="214"/>
    </location>
</feature>
<evidence type="ECO:0000313" key="2">
    <source>
        <dbReference type="EMBL" id="JAG49719.1"/>
    </source>
</evidence>